<protein>
    <submittedName>
        <fullName evidence="1">Uncharacterized protein</fullName>
    </submittedName>
</protein>
<evidence type="ECO:0000313" key="1">
    <source>
        <dbReference type="EMBL" id="CAH3043740.1"/>
    </source>
</evidence>
<dbReference type="EMBL" id="CALNXK010000011">
    <property type="protein sequence ID" value="CAH3043740.1"/>
    <property type="molecule type" value="Genomic_DNA"/>
</dbReference>
<comment type="caution">
    <text evidence="1">The sequence shown here is derived from an EMBL/GenBank/DDBJ whole genome shotgun (WGS) entry which is preliminary data.</text>
</comment>
<organism evidence="1 2">
    <name type="scientific">Porites lobata</name>
    <dbReference type="NCBI Taxonomy" id="104759"/>
    <lineage>
        <taxon>Eukaryota</taxon>
        <taxon>Metazoa</taxon>
        <taxon>Cnidaria</taxon>
        <taxon>Anthozoa</taxon>
        <taxon>Hexacorallia</taxon>
        <taxon>Scleractinia</taxon>
        <taxon>Fungiina</taxon>
        <taxon>Poritidae</taxon>
        <taxon>Porites</taxon>
    </lineage>
</organism>
<sequence length="192" mass="21458">MDIKLAKTNIRKQVGGSLLTAILSLGRAFAPTLGKTLGLSALVGLAGEGAASELMRNEKFWKKAIDYTLDKLNPTIQNVGSQALDQLPTKIRLNKRYKTDRKDLDCTGFSLTRKYASETRCLAEKEKKDANTKENRSSRTHIQNSKDHILSISDLKLRKGFQATVSNAKTSIDNQTLEITRRHIVLELIFIK</sequence>
<reference evidence="1 2" key="1">
    <citation type="submission" date="2022-05" db="EMBL/GenBank/DDBJ databases">
        <authorList>
            <consortium name="Genoscope - CEA"/>
            <person name="William W."/>
        </authorList>
    </citation>
    <scope>NUCLEOTIDE SEQUENCE [LARGE SCALE GENOMIC DNA]</scope>
</reference>
<keyword evidence="2" id="KW-1185">Reference proteome</keyword>
<gene>
    <name evidence="1" type="ORF">PLOB_00002621</name>
</gene>
<proteinExistence type="predicted"/>
<accession>A0ABN8N5P8</accession>
<evidence type="ECO:0000313" key="2">
    <source>
        <dbReference type="Proteomes" id="UP001159405"/>
    </source>
</evidence>
<name>A0ABN8N5P8_9CNID</name>
<dbReference type="Proteomes" id="UP001159405">
    <property type="component" value="Unassembled WGS sequence"/>
</dbReference>